<reference evidence="2 3" key="1">
    <citation type="submission" date="2022-05" db="EMBL/GenBank/DDBJ databases">
        <title>Flavobacterium sp., isolated from activated sludge.</title>
        <authorList>
            <person name="Ran Q."/>
        </authorList>
    </citation>
    <scope>NUCLEOTIDE SEQUENCE [LARGE SCALE GENOMIC DNA]</scope>
    <source>
        <strain evidence="2 3">HXWNR69</strain>
    </source>
</reference>
<sequence length="291" mass="34500">MKNFFFFSLKILFVFISVSFLLETIYTFLYVEKTNYSKFQFIKNQQNKKYDYIFYGSSRVVNHIDPKIIDSSLDRTSVNFGVMDAKPKDILTLLKLSKFYNIKSDSIFIQTDYYYNSTGRSNFLYLDMLPFINENNIIKSYYYDEKDYLFLAYFPFYKYSKNGSKLGLRDLLASLFRKNEFEKTNGYIPLNGSGNSWQRELPKSVFYDNKFNKETLLFLDANSLNFVFFIAPLRNDTKNISFVSKLKRQYSTFWDFSASISNPKMFKNGYHLNDVGAQQFSLQFSNKIKNN</sequence>
<organism evidence="2 3">
    <name type="scientific">Flavobacterium fragile</name>
    <dbReference type="NCBI Taxonomy" id="2949085"/>
    <lineage>
        <taxon>Bacteria</taxon>
        <taxon>Pseudomonadati</taxon>
        <taxon>Bacteroidota</taxon>
        <taxon>Flavobacteriia</taxon>
        <taxon>Flavobacteriales</taxon>
        <taxon>Flavobacteriaceae</taxon>
        <taxon>Flavobacterium</taxon>
    </lineage>
</organism>
<evidence type="ECO:0008006" key="4">
    <source>
        <dbReference type="Google" id="ProtNLM"/>
    </source>
</evidence>
<evidence type="ECO:0000313" key="3">
    <source>
        <dbReference type="Proteomes" id="UP001203342"/>
    </source>
</evidence>
<keyword evidence="1" id="KW-0472">Membrane</keyword>
<protein>
    <recommendedName>
        <fullName evidence="4">Periplasmic protein</fullName>
    </recommendedName>
</protein>
<accession>A0ABT0TFZ9</accession>
<comment type="caution">
    <text evidence="2">The sequence shown here is derived from an EMBL/GenBank/DDBJ whole genome shotgun (WGS) entry which is preliminary data.</text>
</comment>
<evidence type="ECO:0000256" key="1">
    <source>
        <dbReference type="SAM" id="Phobius"/>
    </source>
</evidence>
<dbReference type="RefSeq" id="WP_250580851.1">
    <property type="nucleotide sequence ID" value="NZ_JAMLJN010000003.1"/>
</dbReference>
<evidence type="ECO:0000313" key="2">
    <source>
        <dbReference type="EMBL" id="MCL9769743.1"/>
    </source>
</evidence>
<name>A0ABT0TFZ9_9FLAO</name>
<gene>
    <name evidence="2" type="ORF">NAT47_04870</name>
</gene>
<keyword evidence="3" id="KW-1185">Reference proteome</keyword>
<feature type="transmembrane region" description="Helical" evidence="1">
    <location>
        <begin position="12"/>
        <end position="31"/>
    </location>
</feature>
<keyword evidence="1" id="KW-0812">Transmembrane</keyword>
<dbReference type="EMBL" id="JAMLJN010000003">
    <property type="protein sequence ID" value="MCL9769743.1"/>
    <property type="molecule type" value="Genomic_DNA"/>
</dbReference>
<keyword evidence="1" id="KW-1133">Transmembrane helix</keyword>
<proteinExistence type="predicted"/>
<dbReference type="Proteomes" id="UP001203342">
    <property type="component" value="Unassembled WGS sequence"/>
</dbReference>